<dbReference type="PANTHER" id="PTHR12514">
    <property type="entry name" value="ENHANCER OF YELLOW 2 TRANSCRIPTION FACTOR"/>
    <property type="match status" value="1"/>
</dbReference>
<keyword evidence="1" id="KW-0811">Translocation</keyword>
<dbReference type="Pfam" id="PF10163">
    <property type="entry name" value="EnY2"/>
    <property type="match status" value="1"/>
</dbReference>
<dbReference type="EMBL" id="ML170188">
    <property type="protein sequence ID" value="TDL20429.1"/>
    <property type="molecule type" value="Genomic_DNA"/>
</dbReference>
<dbReference type="GO" id="GO:0071819">
    <property type="term" value="C:DUBm complex"/>
    <property type="evidence" value="ECO:0007669"/>
    <property type="project" value="UniProtKB-UniRule"/>
</dbReference>
<keyword evidence="1" id="KW-0539">Nucleus</keyword>
<evidence type="ECO:0000313" key="3">
    <source>
        <dbReference type="Proteomes" id="UP000294933"/>
    </source>
</evidence>
<keyword evidence="1" id="KW-0813">Transport</keyword>
<gene>
    <name evidence="1" type="primary">SUS1</name>
    <name evidence="2" type="ORF">BD410DRAFT_790913</name>
</gene>
<dbReference type="InterPro" id="IPR038212">
    <property type="entry name" value="TF_EnY2_sf"/>
</dbReference>
<dbReference type="GO" id="GO:0005654">
    <property type="term" value="C:nucleoplasm"/>
    <property type="evidence" value="ECO:0007669"/>
    <property type="project" value="UniProtKB-SubCell"/>
</dbReference>
<keyword evidence="1" id="KW-0804">Transcription</keyword>
<keyword evidence="1" id="KW-0010">Activator</keyword>
<name>A0A4Y7Q0P6_9AGAM</name>
<evidence type="ECO:0000256" key="1">
    <source>
        <dbReference type="HAMAP-Rule" id="MF_03046"/>
    </source>
</evidence>
<organism evidence="2 3">
    <name type="scientific">Rickenella mellea</name>
    <dbReference type="NCBI Taxonomy" id="50990"/>
    <lineage>
        <taxon>Eukaryota</taxon>
        <taxon>Fungi</taxon>
        <taxon>Dikarya</taxon>
        <taxon>Basidiomycota</taxon>
        <taxon>Agaricomycotina</taxon>
        <taxon>Agaricomycetes</taxon>
        <taxon>Hymenochaetales</taxon>
        <taxon>Rickenellaceae</taxon>
        <taxon>Rickenella</taxon>
    </lineage>
</organism>
<keyword evidence="3" id="KW-1185">Reference proteome</keyword>
<dbReference type="GO" id="GO:0006368">
    <property type="term" value="P:transcription elongation by RNA polymerase II"/>
    <property type="evidence" value="ECO:0007669"/>
    <property type="project" value="UniProtKB-UniRule"/>
</dbReference>
<dbReference type="GO" id="GO:0005643">
    <property type="term" value="C:nuclear pore"/>
    <property type="evidence" value="ECO:0007669"/>
    <property type="project" value="UniProtKB-UniRule"/>
</dbReference>
<proteinExistence type="inferred from homology"/>
<dbReference type="GO" id="GO:0000932">
    <property type="term" value="C:P-body"/>
    <property type="evidence" value="ECO:0007669"/>
    <property type="project" value="UniProtKB-SubCell"/>
</dbReference>
<comment type="similarity">
    <text evidence="1">Belongs to the ENY2 family.</text>
</comment>
<keyword evidence="1" id="KW-0805">Transcription regulation</keyword>
<keyword evidence="1" id="KW-0653">Protein transport</keyword>
<dbReference type="GO" id="GO:0070390">
    <property type="term" value="C:transcription export complex 2"/>
    <property type="evidence" value="ECO:0007669"/>
    <property type="project" value="UniProtKB-UniRule"/>
</dbReference>
<dbReference type="GO" id="GO:0006406">
    <property type="term" value="P:mRNA export from nucleus"/>
    <property type="evidence" value="ECO:0007669"/>
    <property type="project" value="UniProtKB-UniRule"/>
</dbReference>
<dbReference type="HAMAP" id="MF_03046">
    <property type="entry name" value="ENY2_Sus1"/>
    <property type="match status" value="1"/>
</dbReference>
<keyword evidence="1" id="KW-0509">mRNA transport</keyword>
<keyword evidence="1" id="KW-0156">Chromatin regulator</keyword>
<dbReference type="GO" id="GO:0000124">
    <property type="term" value="C:SAGA complex"/>
    <property type="evidence" value="ECO:0007669"/>
    <property type="project" value="UniProtKB-UniRule"/>
</dbReference>
<accession>A0A4Y7Q0P6</accession>
<dbReference type="VEuPathDB" id="FungiDB:BD410DRAFT_790913"/>
<sequence length="93" mass="10591">MATDALYSQIHKRMVESGEWNRIYATLADKLNELGWIDELRHQGKEQARNMHPLQFSTLFADLDAHAQASVPLAVKQEIIGLIKSFVEKQLDA</sequence>
<dbReference type="GO" id="GO:0015031">
    <property type="term" value="P:protein transport"/>
    <property type="evidence" value="ECO:0007669"/>
    <property type="project" value="UniProtKB-KW"/>
</dbReference>
<dbReference type="STRING" id="50990.A0A4Y7Q0P6"/>
<reference evidence="2 3" key="1">
    <citation type="submission" date="2018-06" db="EMBL/GenBank/DDBJ databases">
        <title>A transcriptomic atlas of mushroom development highlights an independent origin of complex multicellularity.</title>
        <authorList>
            <consortium name="DOE Joint Genome Institute"/>
            <person name="Krizsan K."/>
            <person name="Almasi E."/>
            <person name="Merenyi Z."/>
            <person name="Sahu N."/>
            <person name="Viragh M."/>
            <person name="Koszo T."/>
            <person name="Mondo S."/>
            <person name="Kiss B."/>
            <person name="Balint B."/>
            <person name="Kues U."/>
            <person name="Barry K."/>
            <person name="Hegedus J.C."/>
            <person name="Henrissat B."/>
            <person name="Johnson J."/>
            <person name="Lipzen A."/>
            <person name="Ohm R."/>
            <person name="Nagy I."/>
            <person name="Pangilinan J."/>
            <person name="Yan J."/>
            <person name="Xiong Y."/>
            <person name="Grigoriev I.V."/>
            <person name="Hibbett D.S."/>
            <person name="Nagy L.G."/>
        </authorList>
    </citation>
    <scope>NUCLEOTIDE SEQUENCE [LARGE SCALE GENOMIC DNA]</scope>
    <source>
        <strain evidence="2 3">SZMC22713</strain>
    </source>
</reference>
<dbReference type="InterPro" id="IPR018783">
    <property type="entry name" value="TF_ENY2"/>
</dbReference>
<dbReference type="Gene3D" id="1.10.246.140">
    <property type="match status" value="1"/>
</dbReference>
<evidence type="ECO:0000313" key="2">
    <source>
        <dbReference type="EMBL" id="TDL20429.1"/>
    </source>
</evidence>
<dbReference type="GO" id="GO:0003713">
    <property type="term" value="F:transcription coactivator activity"/>
    <property type="evidence" value="ECO:0007669"/>
    <property type="project" value="UniProtKB-UniRule"/>
</dbReference>
<dbReference type="AlphaFoldDB" id="A0A4Y7Q0P6"/>
<comment type="subcellular location">
    <subcellularLocation>
        <location evidence="1">Nucleus</location>
        <location evidence="1">Nucleoplasm</location>
    </subcellularLocation>
    <subcellularLocation>
        <location evidence="1">Cytoplasm</location>
        <location evidence="1">P-body</location>
    </subcellularLocation>
</comment>
<dbReference type="OrthoDB" id="6221744at2759"/>
<comment type="subunit">
    <text evidence="1">Component of the nuclear pore complex (NPC)-associated TREX-2 complex (transcription and export complex 2), composed of at least SUS1, SAC3, THP1, SEM1, and CDC31. TREX-2 contains 2 SUS1 chains. The TREX-2 complex interacts with the nucleoporin NUP1. Component of the 1.8 MDa SAGA transcription coactivator-HAT complex. SAGA is built of 5 distinct domains with specialized functions. Within the SAGA complex, SUS1, SGF11, SGF73 and UBP8 form an additional subcomplex of SAGA called the DUB module (deubiquitination module). Interacts directly with THP1, SAC3, SGF11, and with the RNA polymerase II.</text>
</comment>
<dbReference type="GO" id="GO:0006325">
    <property type="term" value="P:chromatin organization"/>
    <property type="evidence" value="ECO:0007669"/>
    <property type="project" value="UniProtKB-KW"/>
</dbReference>
<keyword evidence="1" id="KW-0963">Cytoplasm</keyword>
<protein>
    <recommendedName>
        <fullName evidence="1">Transcription and mRNA export factor SUS1</fullName>
    </recommendedName>
</protein>
<comment type="function">
    <text evidence="1">Involved in mRNA export coupled transcription activation by association with both the TREX-2 and the SAGA complexes. At the promoters, SAGA is required for recruitment of the basal transcription machinery. It influences RNA polymerase II transcriptional activity through different activities such as TBP interaction and promoter selectivity, interaction with transcription activators, and chromatin modification through histone acetylation and deubiquitination. Within the SAGA complex, participates to a subcomplex required for deubiquitination of H2B and for the maintenance of steady-state H3 methylation levels. The TREX-2 complex functions in docking export-competent ribonucleoprotein particles (mRNPs) to the nuclear entrance of the nuclear pore complex (nuclear basket). TREX-2 participates in mRNA export and accurate chromatin positioning in the nucleus by tethering genes to the nuclear periphery. May also be involved in cytoplasmic mRNA decay by interaction with components of P-bodies.</text>
</comment>
<dbReference type="Proteomes" id="UP000294933">
    <property type="component" value="Unassembled WGS sequence"/>
</dbReference>